<evidence type="ECO:0000313" key="1">
    <source>
        <dbReference type="EMBL" id="APU01337.1"/>
    </source>
</evidence>
<dbReference type="Proteomes" id="UP000223874">
    <property type="component" value="Segment"/>
</dbReference>
<protein>
    <submittedName>
        <fullName evidence="1">DNA recombination protein</fullName>
    </submittedName>
</protein>
<sequence length="121" mass="13405">MTTITIIDGRDTSELISRVTAMLADGPVQVKLSPASKRSLQANKLMWVKLNELERTRKWHGRKLAASNWKHLITAGMEQKVVVPNIAGDGFVILGKATSNMTVKQMNQVIEMADYLLAELA</sequence>
<dbReference type="EMBL" id="KY290954">
    <property type="protein sequence ID" value="APU01337.1"/>
    <property type="molecule type" value="Genomic_DNA"/>
</dbReference>
<dbReference type="Gene3D" id="1.10.3790.10">
    <property type="entry name" value="NinB"/>
    <property type="match status" value="1"/>
</dbReference>
<dbReference type="InterPro" id="IPR008711">
    <property type="entry name" value="Recombinase_NinB"/>
</dbReference>
<dbReference type="Pfam" id="PF05772">
    <property type="entry name" value="NinB"/>
    <property type="match status" value="1"/>
</dbReference>
<name>A0A219YBK4_9CAUD</name>
<dbReference type="SUPFAM" id="SSF103370">
    <property type="entry name" value="NinB"/>
    <property type="match status" value="1"/>
</dbReference>
<organism evidence="1 2">
    <name type="scientific">Aeromonas phage 56</name>
    <dbReference type="NCBI Taxonomy" id="1932902"/>
    <lineage>
        <taxon>Viruses</taxon>
        <taxon>Duplodnaviria</taxon>
        <taxon>Heunggongvirae</taxon>
        <taxon>Uroviricota</taxon>
        <taxon>Caudoviricetes</taxon>
        <taxon>Popoffvirus</taxon>
        <taxon>Popoffvirus pv56</taxon>
    </lineage>
</organism>
<proteinExistence type="predicted"/>
<accession>A0A219YBK4</accession>
<evidence type="ECO:0000313" key="2">
    <source>
        <dbReference type="Proteomes" id="UP000223874"/>
    </source>
</evidence>
<reference evidence="1 2" key="1">
    <citation type="journal article" date="2017" name="Sci. Rep.">
        <title>Characterization and diversity of phages infecting Aeromonas salmonicida subsp. salmonicida.</title>
        <authorList>
            <person name="Vincent A.T."/>
            <person name="Paquet V.E."/>
            <person name="Bernatchez A."/>
            <person name="Tremblay D.M."/>
            <person name="Moineau S."/>
            <person name="Charette S.J."/>
        </authorList>
    </citation>
    <scope>NUCLEOTIDE SEQUENCE [LARGE SCALE GENOMIC DNA]</scope>
</reference>
<dbReference type="InterPro" id="IPR036619">
    <property type="entry name" value="NinB_sf"/>
</dbReference>